<dbReference type="GO" id="GO:0006741">
    <property type="term" value="P:NADP+ biosynthetic process"/>
    <property type="evidence" value="ECO:0007669"/>
    <property type="project" value="InterPro"/>
</dbReference>
<dbReference type="GO" id="GO:0003951">
    <property type="term" value="F:NAD+ kinase activity"/>
    <property type="evidence" value="ECO:0007669"/>
    <property type="project" value="InterPro"/>
</dbReference>
<reference evidence="1" key="1">
    <citation type="submission" date="2020-10" db="EMBL/GenBank/DDBJ databases">
        <title>Taxonomic study of unclassified bacteria belonging to the class Ktedonobacteria.</title>
        <authorList>
            <person name="Yabe S."/>
            <person name="Wang C.M."/>
            <person name="Zheng Y."/>
            <person name="Sakai Y."/>
            <person name="Cavaletti L."/>
            <person name="Monciardini P."/>
            <person name="Donadio S."/>
        </authorList>
    </citation>
    <scope>NUCLEOTIDE SEQUENCE</scope>
    <source>
        <strain evidence="1">ID150040</strain>
    </source>
</reference>
<gene>
    <name evidence="1" type="ORF">KSF_050840</name>
</gene>
<evidence type="ECO:0000313" key="1">
    <source>
        <dbReference type="EMBL" id="GHO95036.1"/>
    </source>
</evidence>
<dbReference type="Pfam" id="PF01513">
    <property type="entry name" value="NAD_kinase"/>
    <property type="match status" value="1"/>
</dbReference>
<comment type="caution">
    <text evidence="1">The sequence shown here is derived from an EMBL/GenBank/DDBJ whole genome shotgun (WGS) entry which is preliminary data.</text>
</comment>
<dbReference type="SUPFAM" id="SSF111331">
    <property type="entry name" value="NAD kinase/diacylglycerol kinase-like"/>
    <property type="match status" value="1"/>
</dbReference>
<dbReference type="GO" id="GO:0005524">
    <property type="term" value="F:ATP binding"/>
    <property type="evidence" value="ECO:0007669"/>
    <property type="project" value="UniProtKB-ARBA"/>
</dbReference>
<keyword evidence="2" id="KW-1185">Reference proteome</keyword>
<dbReference type="PANTHER" id="PTHR40697:SF3">
    <property type="entry name" value="ACETOIN CATABOLISM PROTEIN X"/>
    <property type="match status" value="1"/>
</dbReference>
<proteinExistence type="predicted"/>
<dbReference type="RefSeq" id="WP_220205740.1">
    <property type="nucleotide sequence ID" value="NZ_BNJK01000001.1"/>
</dbReference>
<sequence>MSPSLVGIIANPASGRDIRRLVAHGTVFDNNEKTAIIRRVLVGLASVGATRVAYMPEHDFGIVPRALAERSGQRASTYAALTVEPLTMPLAGTSADSTLAATLLAEAGAGCIITLGGDGTNRAVAKGSGAVPLIAISTGTNNVFPSFIEGTLAGIAAGLIANSDVGYTTSYRSPWMEVSVDGAVREYALVDVVASAYPFVGTRAIWDLDLVREVVLARVAPATIGLSSLGGMLLDHEMDADQRPGMHVVLGSGGKEVLAALAPGLVQWVGVRSHRRLAVDDVVQLQQSVGTIALDGEREIECLATTSIEVRLCADGPVVVDVAAALAAAARSGSLHR</sequence>
<keyword evidence="1" id="KW-0418">Kinase</keyword>
<organism evidence="1 2">
    <name type="scientific">Reticulibacter mediterranei</name>
    <dbReference type="NCBI Taxonomy" id="2778369"/>
    <lineage>
        <taxon>Bacteria</taxon>
        <taxon>Bacillati</taxon>
        <taxon>Chloroflexota</taxon>
        <taxon>Ktedonobacteria</taxon>
        <taxon>Ktedonobacterales</taxon>
        <taxon>Reticulibacteraceae</taxon>
        <taxon>Reticulibacter</taxon>
    </lineage>
</organism>
<protein>
    <submittedName>
        <fullName evidence="1">ATP-NAD kinase</fullName>
    </submittedName>
</protein>
<dbReference type="InterPro" id="IPR039065">
    <property type="entry name" value="AcoX-like"/>
</dbReference>
<dbReference type="AlphaFoldDB" id="A0A8J3II82"/>
<dbReference type="PANTHER" id="PTHR40697">
    <property type="entry name" value="ACETOIN CATABOLISM PROTEIN X"/>
    <property type="match status" value="1"/>
</dbReference>
<name>A0A8J3II82_9CHLR</name>
<dbReference type="GO" id="GO:0051287">
    <property type="term" value="F:NAD binding"/>
    <property type="evidence" value="ECO:0007669"/>
    <property type="project" value="UniProtKB-ARBA"/>
</dbReference>
<accession>A0A8J3II82</accession>
<dbReference type="InterPro" id="IPR016064">
    <property type="entry name" value="NAD/diacylglycerol_kinase_sf"/>
</dbReference>
<evidence type="ECO:0000313" key="2">
    <source>
        <dbReference type="Proteomes" id="UP000597444"/>
    </source>
</evidence>
<keyword evidence="1" id="KW-0808">Transferase</keyword>
<dbReference type="InterPro" id="IPR002504">
    <property type="entry name" value="NADK"/>
</dbReference>
<dbReference type="EMBL" id="BNJK01000001">
    <property type="protein sequence ID" value="GHO95036.1"/>
    <property type="molecule type" value="Genomic_DNA"/>
</dbReference>
<dbReference type="Proteomes" id="UP000597444">
    <property type="component" value="Unassembled WGS sequence"/>
</dbReference>